<keyword evidence="2" id="KW-1185">Reference proteome</keyword>
<evidence type="ECO:0000313" key="1">
    <source>
        <dbReference type="EMBL" id="UOQ84356.1"/>
    </source>
</evidence>
<dbReference type="SUPFAM" id="SSF46689">
    <property type="entry name" value="Homeodomain-like"/>
    <property type="match status" value="1"/>
</dbReference>
<sequence>MRTKAQELLPDELLQAIQVYVQGETLYIPKKDQRHKWGSRSGNRAYYEQRNKQIRADFTQGKSLLHLSENYCLSVETIKKIVYKRM</sequence>
<name>A0ABY4GJ22_9BACI</name>
<dbReference type="InterPro" id="IPR009057">
    <property type="entry name" value="Homeodomain-like_sf"/>
</dbReference>
<proteinExistence type="predicted"/>
<dbReference type="InterPro" id="IPR049739">
    <property type="entry name" value="YraL-like"/>
</dbReference>
<organism evidence="1 2">
    <name type="scientific">Gracilibacillus salinarum</name>
    <dbReference type="NCBI Taxonomy" id="2932255"/>
    <lineage>
        <taxon>Bacteria</taxon>
        <taxon>Bacillati</taxon>
        <taxon>Bacillota</taxon>
        <taxon>Bacilli</taxon>
        <taxon>Bacillales</taxon>
        <taxon>Bacillaceae</taxon>
        <taxon>Gracilibacillus</taxon>
    </lineage>
</organism>
<gene>
    <name evidence="1" type="ORF">MUN87_16915</name>
</gene>
<dbReference type="EMBL" id="CP095071">
    <property type="protein sequence ID" value="UOQ84356.1"/>
    <property type="molecule type" value="Genomic_DNA"/>
</dbReference>
<dbReference type="Proteomes" id="UP000831537">
    <property type="component" value="Chromosome"/>
</dbReference>
<accession>A0ABY4GJ22</accession>
<dbReference type="InterPro" id="IPR052411">
    <property type="entry name" value="c-mor_Regulatory_Protein"/>
</dbReference>
<evidence type="ECO:0000313" key="2">
    <source>
        <dbReference type="Proteomes" id="UP000831537"/>
    </source>
</evidence>
<dbReference type="PANTHER" id="PTHR37812">
    <property type="entry name" value="MU-LIKE PROPHAGE FLUMU PROTEIN C"/>
    <property type="match status" value="1"/>
</dbReference>
<dbReference type="RefSeq" id="WP_244741982.1">
    <property type="nucleotide sequence ID" value="NZ_CP095071.1"/>
</dbReference>
<dbReference type="PANTHER" id="PTHR37812:SF1">
    <property type="entry name" value="MU-LIKE PROPHAGE FLUMU PROTEIN C"/>
    <property type="match status" value="1"/>
</dbReference>
<protein>
    <submittedName>
        <fullName evidence="1">CD3324 family protein</fullName>
    </submittedName>
</protein>
<dbReference type="NCBIfam" id="NF040785">
    <property type="entry name" value="CD3324_fam"/>
    <property type="match status" value="1"/>
</dbReference>
<reference evidence="1 2" key="1">
    <citation type="submission" date="2022-04" db="EMBL/GenBank/DDBJ databases">
        <title>Gracilibacillus sp. isolated from saltern.</title>
        <authorList>
            <person name="Won M."/>
            <person name="Lee C.-M."/>
            <person name="Woen H.-Y."/>
            <person name="Kwon S.-W."/>
        </authorList>
    </citation>
    <scope>NUCLEOTIDE SEQUENCE [LARGE SCALE GENOMIC DNA]</scope>
    <source>
        <strain evidence="1 2">SSPM10-3</strain>
    </source>
</reference>